<feature type="region of interest" description="Disordered" evidence="1">
    <location>
        <begin position="59"/>
        <end position="98"/>
    </location>
</feature>
<evidence type="ECO:0000256" key="1">
    <source>
        <dbReference type="SAM" id="MobiDB-lite"/>
    </source>
</evidence>
<feature type="region of interest" description="Disordered" evidence="1">
    <location>
        <begin position="1"/>
        <end position="42"/>
    </location>
</feature>
<reference evidence="2 3" key="1">
    <citation type="submission" date="2024-02" db="EMBL/GenBank/DDBJ databases">
        <authorList>
            <person name="Vignale AGUSTIN F."/>
            <person name="Sosa J E."/>
            <person name="Modenutti C."/>
        </authorList>
    </citation>
    <scope>NUCLEOTIDE SEQUENCE [LARGE SCALE GENOMIC DNA]</scope>
</reference>
<accession>A0ABC8UDL2</accession>
<feature type="compositionally biased region" description="Basic and acidic residues" evidence="1">
    <location>
        <begin position="87"/>
        <end position="98"/>
    </location>
</feature>
<dbReference type="Proteomes" id="UP001642360">
    <property type="component" value="Unassembled WGS sequence"/>
</dbReference>
<keyword evidence="3" id="KW-1185">Reference proteome</keyword>
<gene>
    <name evidence="2" type="ORF">ILEXP_LOCUS48362</name>
</gene>
<comment type="caution">
    <text evidence="2">The sequence shown here is derived from an EMBL/GenBank/DDBJ whole genome shotgun (WGS) entry which is preliminary data.</text>
</comment>
<feature type="compositionally biased region" description="Polar residues" evidence="1">
    <location>
        <begin position="20"/>
        <end position="34"/>
    </location>
</feature>
<feature type="compositionally biased region" description="Polar residues" evidence="1">
    <location>
        <begin position="71"/>
        <end position="86"/>
    </location>
</feature>
<evidence type="ECO:0000313" key="3">
    <source>
        <dbReference type="Proteomes" id="UP001642360"/>
    </source>
</evidence>
<proteinExistence type="predicted"/>
<sequence>MDMGTRKYQSITKRKGNESPPFSQGGFQDNGETSKQQREMAVLHPMIVVEPVIQNGAVEEVAMHNGEAADNPTSQQRKEVASTSSHPENERQSIEQRT</sequence>
<organism evidence="2 3">
    <name type="scientific">Ilex paraguariensis</name>
    <name type="common">yerba mate</name>
    <dbReference type="NCBI Taxonomy" id="185542"/>
    <lineage>
        <taxon>Eukaryota</taxon>
        <taxon>Viridiplantae</taxon>
        <taxon>Streptophyta</taxon>
        <taxon>Embryophyta</taxon>
        <taxon>Tracheophyta</taxon>
        <taxon>Spermatophyta</taxon>
        <taxon>Magnoliopsida</taxon>
        <taxon>eudicotyledons</taxon>
        <taxon>Gunneridae</taxon>
        <taxon>Pentapetalae</taxon>
        <taxon>asterids</taxon>
        <taxon>campanulids</taxon>
        <taxon>Aquifoliales</taxon>
        <taxon>Aquifoliaceae</taxon>
        <taxon>Ilex</taxon>
    </lineage>
</organism>
<dbReference type="EMBL" id="CAUOFW020007279">
    <property type="protein sequence ID" value="CAK9178443.1"/>
    <property type="molecule type" value="Genomic_DNA"/>
</dbReference>
<name>A0ABC8UDL2_9AQUA</name>
<evidence type="ECO:0000313" key="2">
    <source>
        <dbReference type="EMBL" id="CAK9178443.1"/>
    </source>
</evidence>
<protein>
    <submittedName>
        <fullName evidence="2">Uncharacterized protein</fullName>
    </submittedName>
</protein>
<dbReference type="AlphaFoldDB" id="A0ABC8UDL2"/>